<dbReference type="SUPFAM" id="SSF53613">
    <property type="entry name" value="Ribokinase-like"/>
    <property type="match status" value="1"/>
</dbReference>
<dbReference type="RefSeq" id="WP_343904526.1">
    <property type="nucleotide sequence ID" value="NZ_BAAAJE010000001.1"/>
</dbReference>
<feature type="domain" description="Carbohydrate kinase PfkB" evidence="3">
    <location>
        <begin position="61"/>
        <end position="352"/>
    </location>
</feature>
<organism evidence="4 5">
    <name type="scientific">Nocardioides aquiterrae</name>
    <dbReference type="NCBI Taxonomy" id="203799"/>
    <lineage>
        <taxon>Bacteria</taxon>
        <taxon>Bacillati</taxon>
        <taxon>Actinomycetota</taxon>
        <taxon>Actinomycetes</taxon>
        <taxon>Propionibacteriales</taxon>
        <taxon>Nocardioidaceae</taxon>
        <taxon>Nocardioides</taxon>
    </lineage>
</organism>
<dbReference type="PANTHER" id="PTHR10584">
    <property type="entry name" value="SUGAR KINASE"/>
    <property type="match status" value="1"/>
</dbReference>
<name>A0ABN1U7L3_9ACTN</name>
<dbReference type="Pfam" id="PF13412">
    <property type="entry name" value="HTH_24"/>
    <property type="match status" value="1"/>
</dbReference>
<dbReference type="InterPro" id="IPR036390">
    <property type="entry name" value="WH_DNA-bd_sf"/>
</dbReference>
<dbReference type="PROSITE" id="PS00583">
    <property type="entry name" value="PFKB_KINASES_1"/>
    <property type="match status" value="1"/>
</dbReference>
<dbReference type="EMBL" id="BAAAJE010000001">
    <property type="protein sequence ID" value="GAA1124399.1"/>
    <property type="molecule type" value="Genomic_DNA"/>
</dbReference>
<reference evidence="4 5" key="1">
    <citation type="journal article" date="2019" name="Int. J. Syst. Evol. Microbiol.">
        <title>The Global Catalogue of Microorganisms (GCM) 10K type strain sequencing project: providing services to taxonomists for standard genome sequencing and annotation.</title>
        <authorList>
            <consortium name="The Broad Institute Genomics Platform"/>
            <consortium name="The Broad Institute Genome Sequencing Center for Infectious Disease"/>
            <person name="Wu L."/>
            <person name="Ma J."/>
        </authorList>
    </citation>
    <scope>NUCLEOTIDE SEQUENCE [LARGE SCALE GENOMIC DNA]</scope>
    <source>
        <strain evidence="4 5">JCM 11813</strain>
    </source>
</reference>
<evidence type="ECO:0000313" key="5">
    <source>
        <dbReference type="Proteomes" id="UP001499979"/>
    </source>
</evidence>
<dbReference type="Gene3D" id="3.40.1190.20">
    <property type="match status" value="1"/>
</dbReference>
<dbReference type="InterPro" id="IPR011611">
    <property type="entry name" value="PfkB_dom"/>
</dbReference>
<gene>
    <name evidence="4" type="ORF">GCM10009606_00080</name>
</gene>
<sequence length="364" mass="37308">MTLTDREREIVALLRRDPLIGSAAIADALGTTRAAVNVHLSNLGKKGVILGRGYVLSEEPSVVVVGGANMDVKARSTRAAVPATSNPGTGSMAAGGVGRNIAENLARLGTRTHLVAAIGSDGLGDQVLAATSGAGVHVEHVRRSARATGTYTAVLDADGELVVAVSDMAATDELSPEQVGAARDLVAAAALVVLDGNLAVDTLGYAIDLAAGHGTRVVLEPVSVPKAAARAHLLRPERPLYAVTPNRDELGALTDLPVRTVRQVERAARSLHDRGVELVWVRLGAEGSLLSTRDGATRLAAVAAEVADVTGAGDAMLAGFCHALLTGADEQHAAAYGHAAAALTIASPHTVRPDLTDRLVRSLL</sequence>
<keyword evidence="2 4" id="KW-0418">Kinase</keyword>
<dbReference type="SUPFAM" id="SSF46785">
    <property type="entry name" value="Winged helix' DNA-binding domain"/>
    <property type="match status" value="1"/>
</dbReference>
<dbReference type="InterPro" id="IPR002173">
    <property type="entry name" value="Carboh/pur_kinase_PfkB_CS"/>
</dbReference>
<protein>
    <submittedName>
        <fullName evidence="4">PfkB family carbohydrate kinase</fullName>
    </submittedName>
</protein>
<keyword evidence="5" id="KW-1185">Reference proteome</keyword>
<dbReference type="CDD" id="cd01941">
    <property type="entry name" value="YeiC_kinase_like"/>
    <property type="match status" value="1"/>
</dbReference>
<evidence type="ECO:0000259" key="3">
    <source>
        <dbReference type="Pfam" id="PF00294"/>
    </source>
</evidence>
<evidence type="ECO:0000256" key="1">
    <source>
        <dbReference type="ARBA" id="ARBA00022679"/>
    </source>
</evidence>
<proteinExistence type="predicted"/>
<evidence type="ECO:0000256" key="2">
    <source>
        <dbReference type="ARBA" id="ARBA00022777"/>
    </source>
</evidence>
<dbReference type="InterPro" id="IPR036388">
    <property type="entry name" value="WH-like_DNA-bd_sf"/>
</dbReference>
<accession>A0ABN1U7L3</accession>
<keyword evidence="1" id="KW-0808">Transferase</keyword>
<dbReference type="GO" id="GO:0016301">
    <property type="term" value="F:kinase activity"/>
    <property type="evidence" value="ECO:0007669"/>
    <property type="project" value="UniProtKB-KW"/>
</dbReference>
<dbReference type="PANTHER" id="PTHR10584:SF166">
    <property type="entry name" value="RIBOKINASE"/>
    <property type="match status" value="1"/>
</dbReference>
<evidence type="ECO:0000313" key="4">
    <source>
        <dbReference type="EMBL" id="GAA1124399.1"/>
    </source>
</evidence>
<dbReference type="Gene3D" id="1.10.10.10">
    <property type="entry name" value="Winged helix-like DNA-binding domain superfamily/Winged helix DNA-binding domain"/>
    <property type="match status" value="1"/>
</dbReference>
<dbReference type="InterPro" id="IPR029056">
    <property type="entry name" value="Ribokinase-like"/>
</dbReference>
<dbReference type="Pfam" id="PF00294">
    <property type="entry name" value="PfkB"/>
    <property type="match status" value="1"/>
</dbReference>
<dbReference type="Proteomes" id="UP001499979">
    <property type="component" value="Unassembled WGS sequence"/>
</dbReference>
<comment type="caution">
    <text evidence="4">The sequence shown here is derived from an EMBL/GenBank/DDBJ whole genome shotgun (WGS) entry which is preliminary data.</text>
</comment>